<protein>
    <recommendedName>
        <fullName evidence="2">Anti-sigma factor antagonist</fullName>
    </recommendedName>
</protein>
<feature type="domain" description="STAS" evidence="3">
    <location>
        <begin position="1"/>
        <end position="96"/>
    </location>
</feature>
<dbReference type="CDD" id="cd07043">
    <property type="entry name" value="STAS_anti-anti-sigma_factors"/>
    <property type="match status" value="1"/>
</dbReference>
<dbReference type="InterPro" id="IPR036513">
    <property type="entry name" value="STAS_dom_sf"/>
</dbReference>
<dbReference type="STRING" id="206665.SAMN04488516_10765"/>
<reference evidence="4 5" key="1">
    <citation type="submission" date="2016-10" db="EMBL/GenBank/DDBJ databases">
        <authorList>
            <person name="de Groot N.N."/>
        </authorList>
    </citation>
    <scope>NUCLEOTIDE SEQUENCE [LARGE SCALE GENOMIC DNA]</scope>
    <source>
        <strain evidence="4 5">DSM 15269</strain>
    </source>
</reference>
<dbReference type="AlphaFoldDB" id="A0A1H0ED57"/>
<accession>A0A1H0ED57</accession>
<dbReference type="Pfam" id="PF01740">
    <property type="entry name" value="STAS"/>
    <property type="match status" value="1"/>
</dbReference>
<evidence type="ECO:0000259" key="3">
    <source>
        <dbReference type="PROSITE" id="PS50801"/>
    </source>
</evidence>
<proteinExistence type="inferred from homology"/>
<dbReference type="Proteomes" id="UP000199602">
    <property type="component" value="Unassembled WGS sequence"/>
</dbReference>
<dbReference type="EMBL" id="FNIN01000007">
    <property type="protein sequence ID" value="SDN80248.1"/>
    <property type="molecule type" value="Genomic_DNA"/>
</dbReference>
<organism evidence="4 5">
    <name type="scientific">Desulfonauticus submarinus</name>
    <dbReference type="NCBI Taxonomy" id="206665"/>
    <lineage>
        <taxon>Bacteria</taxon>
        <taxon>Pseudomonadati</taxon>
        <taxon>Thermodesulfobacteriota</taxon>
        <taxon>Desulfovibrionia</taxon>
        <taxon>Desulfovibrionales</taxon>
        <taxon>Desulfonauticaceae</taxon>
        <taxon>Desulfonauticus</taxon>
    </lineage>
</organism>
<evidence type="ECO:0000313" key="4">
    <source>
        <dbReference type="EMBL" id="SDN80248.1"/>
    </source>
</evidence>
<dbReference type="PROSITE" id="PS50801">
    <property type="entry name" value="STAS"/>
    <property type="match status" value="1"/>
</dbReference>
<evidence type="ECO:0000256" key="1">
    <source>
        <dbReference type="ARBA" id="ARBA00009013"/>
    </source>
</evidence>
<dbReference type="OrthoDB" id="254943at2"/>
<comment type="similarity">
    <text evidence="1 2">Belongs to the anti-sigma-factor antagonist family.</text>
</comment>
<evidence type="ECO:0000313" key="5">
    <source>
        <dbReference type="Proteomes" id="UP000199602"/>
    </source>
</evidence>
<dbReference type="InterPro" id="IPR002645">
    <property type="entry name" value="STAS_dom"/>
</dbReference>
<dbReference type="RefSeq" id="WP_092065545.1">
    <property type="nucleotide sequence ID" value="NZ_FNIN01000007.1"/>
</dbReference>
<dbReference type="PANTHER" id="PTHR33495">
    <property type="entry name" value="ANTI-SIGMA FACTOR ANTAGONIST TM_1081-RELATED-RELATED"/>
    <property type="match status" value="1"/>
</dbReference>
<dbReference type="InterPro" id="IPR003658">
    <property type="entry name" value="Anti-sigma_ant"/>
</dbReference>
<dbReference type="Gene3D" id="3.30.750.24">
    <property type="entry name" value="STAS domain"/>
    <property type="match status" value="1"/>
</dbReference>
<keyword evidence="5" id="KW-1185">Reference proteome</keyword>
<dbReference type="GO" id="GO:0043856">
    <property type="term" value="F:anti-sigma factor antagonist activity"/>
    <property type="evidence" value="ECO:0007669"/>
    <property type="project" value="InterPro"/>
</dbReference>
<dbReference type="NCBIfam" id="TIGR00377">
    <property type="entry name" value="ant_ant_sig"/>
    <property type="match status" value="1"/>
</dbReference>
<name>A0A1H0ED57_9BACT</name>
<dbReference type="SUPFAM" id="SSF52091">
    <property type="entry name" value="SpoIIaa-like"/>
    <property type="match status" value="1"/>
</dbReference>
<evidence type="ECO:0000256" key="2">
    <source>
        <dbReference type="RuleBase" id="RU003749"/>
    </source>
</evidence>
<sequence length="96" mass="10403">MAEQEITLTLEGDIVSNKAQEIKDAIAGAIDKDAQGIQLVLDLSKVSYVDSIGIGILIATHNSLKNKGGKLKIINASDDIKNLFKTMRLDKHIEIS</sequence>
<gene>
    <name evidence="4" type="ORF">SAMN04488516_10765</name>
</gene>